<name>A0A8J4BJZ3_9CHLO</name>
<dbReference type="InterPro" id="IPR000608">
    <property type="entry name" value="UBC"/>
</dbReference>
<keyword evidence="1" id="KW-0328">Glycosyltransferase</keyword>
<dbReference type="Pfam" id="PF00644">
    <property type="entry name" value="PARP"/>
    <property type="match status" value="1"/>
</dbReference>
<dbReference type="EMBL" id="BNCO01000052">
    <property type="protein sequence ID" value="GIL62695.1"/>
    <property type="molecule type" value="Genomic_DNA"/>
</dbReference>
<feature type="region of interest" description="Disordered" evidence="3">
    <location>
        <begin position="547"/>
        <end position="608"/>
    </location>
</feature>
<keyword evidence="2" id="KW-0175">Coiled coil</keyword>
<evidence type="ECO:0000259" key="5">
    <source>
        <dbReference type="PROSITE" id="PS51059"/>
    </source>
</evidence>
<organism evidence="6 7">
    <name type="scientific">Volvox africanus</name>
    <dbReference type="NCBI Taxonomy" id="51714"/>
    <lineage>
        <taxon>Eukaryota</taxon>
        <taxon>Viridiplantae</taxon>
        <taxon>Chlorophyta</taxon>
        <taxon>core chlorophytes</taxon>
        <taxon>Chlorophyceae</taxon>
        <taxon>CS clade</taxon>
        <taxon>Chlamydomonadales</taxon>
        <taxon>Volvocaceae</taxon>
        <taxon>Volvox</taxon>
    </lineage>
</organism>
<dbReference type="PROSITE" id="PS51059">
    <property type="entry name" value="PARP_CATALYTIC"/>
    <property type="match status" value="1"/>
</dbReference>
<dbReference type="Gene3D" id="3.90.228.10">
    <property type="match status" value="1"/>
</dbReference>
<feature type="region of interest" description="Disordered" evidence="3">
    <location>
        <begin position="1221"/>
        <end position="1247"/>
    </location>
</feature>
<dbReference type="GO" id="GO:1990404">
    <property type="term" value="F:NAD+-protein mono-ADP-ribosyltransferase activity"/>
    <property type="evidence" value="ECO:0007669"/>
    <property type="project" value="TreeGrafter"/>
</dbReference>
<dbReference type="PANTHER" id="PTHR45740:SF2">
    <property type="entry name" value="POLY [ADP-RIBOSE] POLYMERASE"/>
    <property type="match status" value="1"/>
</dbReference>
<dbReference type="InterPro" id="IPR012317">
    <property type="entry name" value="Poly(ADP-ribose)pol_cat_dom"/>
</dbReference>
<reference evidence="6" key="1">
    <citation type="journal article" date="2021" name="Proc. Natl. Acad. Sci. U.S.A.">
        <title>Three genomes in the algal genus Volvox reveal the fate of a haploid sex-determining region after a transition to homothallism.</title>
        <authorList>
            <person name="Yamamoto K."/>
            <person name="Hamaji T."/>
            <person name="Kawai-Toyooka H."/>
            <person name="Matsuzaki R."/>
            <person name="Takahashi F."/>
            <person name="Nishimura Y."/>
            <person name="Kawachi M."/>
            <person name="Noguchi H."/>
            <person name="Minakuchi Y."/>
            <person name="Umen J.G."/>
            <person name="Toyoda A."/>
            <person name="Nozaki H."/>
        </authorList>
    </citation>
    <scope>NUCLEOTIDE SEQUENCE</scope>
    <source>
        <strain evidence="6">NIES-3780</strain>
    </source>
</reference>
<evidence type="ECO:0000256" key="1">
    <source>
        <dbReference type="RuleBase" id="RU362114"/>
    </source>
</evidence>
<feature type="region of interest" description="Disordered" evidence="3">
    <location>
        <begin position="650"/>
        <end position="683"/>
    </location>
</feature>
<dbReference type="GO" id="GO:0005634">
    <property type="term" value="C:nucleus"/>
    <property type="evidence" value="ECO:0007669"/>
    <property type="project" value="TreeGrafter"/>
</dbReference>
<keyword evidence="7" id="KW-1185">Reference proteome</keyword>
<feature type="coiled-coil region" evidence="2">
    <location>
        <begin position="753"/>
        <end position="797"/>
    </location>
</feature>
<proteinExistence type="predicted"/>
<feature type="region of interest" description="Disordered" evidence="3">
    <location>
        <begin position="508"/>
        <end position="527"/>
    </location>
</feature>
<gene>
    <name evidence="6" type="ORF">Vafri_16872</name>
</gene>
<protein>
    <recommendedName>
        <fullName evidence="1">Poly [ADP-ribose] polymerase</fullName>
        <shortName evidence="1">PARP</shortName>
        <ecNumber evidence="1">2.4.2.-</ecNumber>
    </recommendedName>
</protein>
<dbReference type="InterPro" id="IPR051712">
    <property type="entry name" value="ARTD-AVP"/>
</dbReference>
<feature type="domain" description="PARP catalytic" evidence="5">
    <location>
        <begin position="955"/>
        <end position="1294"/>
    </location>
</feature>
<feature type="compositionally biased region" description="Gly residues" evidence="3">
    <location>
        <begin position="812"/>
        <end position="822"/>
    </location>
</feature>
<feature type="compositionally biased region" description="Low complexity" evidence="3">
    <location>
        <begin position="652"/>
        <end position="666"/>
    </location>
</feature>
<dbReference type="GO" id="GO:0003950">
    <property type="term" value="F:NAD+ poly-ADP-ribosyltransferase activity"/>
    <property type="evidence" value="ECO:0007669"/>
    <property type="project" value="UniProtKB-UniRule"/>
</dbReference>
<dbReference type="EC" id="2.4.2.-" evidence="1"/>
<dbReference type="CDD" id="cd23802">
    <property type="entry name" value="UBCc_UBE2Q"/>
    <property type="match status" value="1"/>
</dbReference>
<feature type="region of interest" description="Disordered" evidence="3">
    <location>
        <begin position="476"/>
        <end position="501"/>
    </location>
</feature>
<evidence type="ECO:0000256" key="2">
    <source>
        <dbReference type="SAM" id="Coils"/>
    </source>
</evidence>
<dbReference type="PANTHER" id="PTHR45740">
    <property type="entry name" value="POLY [ADP-RIBOSE] POLYMERASE"/>
    <property type="match status" value="1"/>
</dbReference>
<evidence type="ECO:0000313" key="7">
    <source>
        <dbReference type="Proteomes" id="UP000747399"/>
    </source>
</evidence>
<keyword evidence="1" id="KW-0808">Transferase</keyword>
<keyword evidence="1" id="KW-0520">NAD</keyword>
<evidence type="ECO:0000256" key="3">
    <source>
        <dbReference type="SAM" id="MobiDB-lite"/>
    </source>
</evidence>
<sequence length="1294" mass="131942">MTMVKVASSSVWAKFSGPKRISAELKSIQKSSALSTQLFDFAPVNDDLYCWRFKVKNFDDDIPAGKQLNRELQELANKCGQDYILMEILFPADYPTNPFFLRVVSPRCVMYTGHVTAGGSICIEALVATGGPGGWQPGYGVEGILVLVLANMLHAEVTIVRTATGPGGTSGPLRLDLSQGLSEYSMWEAQAAFSRTLANHGWSSRAGAAAAGASGTAAPRAPAGPSPSGVLAMGPTAPMAAVVPAVVTATTAATTAARATTAATTAARATTAATTAARATTAATTAARAMTAATTAARAMTAATTAARATTAATTAARATTAATTAAAARAAATTAAAGVAAATTAAAGTTVPWPTTAATTAARAAAASIAAVPITTVSLAPVPTRVANSGPYLTRSRTRAASASAVAQLLNGVGVAVSAAPAAAPVPLRPAVAAGGPATSVAAVGVEASASAGAAPGPRPSSKHDTIVLLDDDDEDGGGYDQNHGAVTARRSRSTRNTRAMALSSPRQFAGPIPMPTSTQQKQRGTEEYAVVIEDDENQDVDKADDDVEAAQASPCNTGLDANPKTASGRRPRVSGRKRRPDGNAVVESQPPGSGGLPKRANPGSIGAVGAAGGTSVTVDVVDLSADTVYGRRNPHAPMQLELDVTRSNPTADDAAAGGSTAAAAKPRRRKGTKNGMNASMDIDDGVTMMDLTGPLPGLMNAPPAQVPAGCLMAGSGRSQVAAAAPPAVTRSAGGAADARIQVPGEAQLAADAALAAMVAQLEEAKAKLEEEKRAKQRLEEKMQDLAAQALLSKRLGGLGASASGPSTAAGAGGAGPGPGASGYTVGDELLAAPPPPYWDTILPEERSGVKMVVLPLKGDPLAGTSKVAAAGPSKLAKLSPLNPDDVTVLVENGLSEKDATDLLNHCDGNLEEACTLAIEAADCGGITALLGRRRKEAATAAGSSGGRAGAAAEEADAKAKRLEAELERVLARFEKASGLSRSGVVRVERVQNQRLWTKYCIRRKEIEARLLETGAATSSTRAGWCDGVDVNEYFLWHGTSVDVVQLVVKDGFDLREANRFGVLGEGVYFAANASYSVSYSTRTRLGAWEWEHLPPISTRFRIIRHTPIRRPHWVRALHSLDPGPMAPAPLPPPGQLPSLGIMLGSSLQNVGVGGNMPQSQLLTTIPSTVPGHTPNAAFPGTAGAIMLCRVALGTLALGACGIRKPPLGSDSVYMTGTLNPGTLNPNNGKPVTTSQHPRTKGAGKKGAAAAVGVGELVDPIWDVGSALGDNLIVAIFDNSQAYPEYVVHFNKI</sequence>
<evidence type="ECO:0000259" key="4">
    <source>
        <dbReference type="PROSITE" id="PS50127"/>
    </source>
</evidence>
<feature type="compositionally biased region" description="Basic residues" evidence="3">
    <location>
        <begin position="569"/>
        <end position="581"/>
    </location>
</feature>
<feature type="region of interest" description="Disordered" evidence="3">
    <location>
        <begin position="803"/>
        <end position="822"/>
    </location>
</feature>
<feature type="compositionally biased region" description="Polar residues" evidence="3">
    <location>
        <begin position="1221"/>
        <end position="1238"/>
    </location>
</feature>
<feature type="coiled-coil region" evidence="2">
    <location>
        <begin position="954"/>
        <end position="981"/>
    </location>
</feature>
<evidence type="ECO:0000313" key="6">
    <source>
        <dbReference type="EMBL" id="GIL62695.1"/>
    </source>
</evidence>
<dbReference type="PROSITE" id="PS50127">
    <property type="entry name" value="UBC_2"/>
    <property type="match status" value="1"/>
</dbReference>
<comment type="caution">
    <text evidence="6">The sequence shown here is derived from an EMBL/GenBank/DDBJ whole genome shotgun (WGS) entry which is preliminary data.</text>
</comment>
<dbReference type="Gene3D" id="3.10.110.10">
    <property type="entry name" value="Ubiquitin Conjugating Enzyme"/>
    <property type="match status" value="1"/>
</dbReference>
<dbReference type="SUPFAM" id="SSF56399">
    <property type="entry name" value="ADP-ribosylation"/>
    <property type="match status" value="1"/>
</dbReference>
<dbReference type="Proteomes" id="UP000747399">
    <property type="component" value="Unassembled WGS sequence"/>
</dbReference>
<feature type="domain" description="UBC core" evidence="4">
    <location>
        <begin position="16"/>
        <end position="203"/>
    </location>
</feature>
<dbReference type="InterPro" id="IPR016135">
    <property type="entry name" value="UBQ-conjugating_enzyme/RWD"/>
</dbReference>
<dbReference type="SUPFAM" id="SSF54495">
    <property type="entry name" value="UBC-like"/>
    <property type="match status" value="1"/>
</dbReference>
<accession>A0A8J4BJZ3</accession>